<dbReference type="Pfam" id="PF22422">
    <property type="entry name" value="MGH1-like_GH"/>
    <property type="match status" value="2"/>
</dbReference>
<dbReference type="InterPro" id="IPR012341">
    <property type="entry name" value="6hp_glycosidase-like_sf"/>
</dbReference>
<dbReference type="Gene3D" id="1.50.10.10">
    <property type="match status" value="1"/>
</dbReference>
<comment type="caution">
    <text evidence="2">The sequence shown here is derived from an EMBL/GenBank/DDBJ whole genome shotgun (WGS) entry which is preliminary data.</text>
</comment>
<dbReference type="GO" id="GO:0009311">
    <property type="term" value="P:oligosaccharide metabolic process"/>
    <property type="evidence" value="ECO:0007669"/>
    <property type="project" value="InterPro"/>
</dbReference>
<sequence>MSAAPPQTILDTTEGQRLHAASPATWRRWGPYLSERQWGTVREDYSPGGTAWDSFPHDHARSRAYRWGEDGLGGFADEQMNWCLSVALWNGQDPILKERLFGLTNEQGNHGEDVKELYFFLDATPTHSYMKMLYKYPHATFPYADLVDENRRRGPTQPEYEILDTGVFEDDAYFDVTIEYAKATPEDILMRVTVENRSPRPAVLHVLPHFWARNTWSWDTARAKPEIRLDGDSVIARNPELPHRYRWSVQPQTGNASGAPPQWLFCENETNIERLFGDAGEGPFKDGINDFVIDGKTEAVRRGADAFGSKVASHWRLDMPGHEKRTIGMRLKRETNSFAPAQSFDEVFTQRIAEADAFYAALQRNVPDADGKVIHRQALAGLIWSKQFYHFDVKRWLNGDASQPTPPAERQQGRNSDWRHLSNADIISMPDTWEYPWYASWDLAFQAVAFAVVDPDFAKKQLILLTQDRFMHPNGQLPAYEWAFGDANPPVHAWAAWRVYEMDMKLTGRPDRLFLERTFHKLLLNFGWWVNRKDAEGHNLFQGGFLGLDNIQIFDRSAPLPTGGRIDQSDGTAWMAAYALDMMRIGLELATTNEAYVDISVKFFEHFLYISEAINGAASGHISLWDDRDQFFYDALKLPDGNSLPLRVRSIVGLSPLFAVHVLDASTVNKLPRLEERLRWFLRHRPDLAKLVSRWYEPGRGNTLLLSLLRGHRMKRLLVRMLDETEFLSDYGIRSLSRFHEHAPFALDHNGESFGIEYTPAESVTRTFGGNSNWRGPIWMPVNYLLVESLYEFHRYYGDDFRVEYPTGSGKMLSLREIANALADRLCRLFRKDETGSRPVMQAYPGLSLDPRAADLVLFHEYFHGDNGRGLGAAHQSGWTSLVALLLEERPKKD</sequence>
<accession>A0A0F5K2A4</accession>
<dbReference type="STRING" id="28092.WM40_06930"/>
<dbReference type="InterPro" id="IPR008928">
    <property type="entry name" value="6-hairpin_glycosidase_sf"/>
</dbReference>
<proteinExistence type="predicted"/>
<dbReference type="RefSeq" id="WP_024904087.1">
    <property type="nucleotide sequence ID" value="NZ_CADFGU010000003.1"/>
</dbReference>
<name>A0A0F5K2A4_9BURK</name>
<keyword evidence="3" id="KW-1185">Reference proteome</keyword>
<gene>
    <name evidence="2" type="ORF">WM40_06930</name>
</gene>
<protein>
    <submittedName>
        <fullName evidence="2">Glucosidase</fullName>
    </submittedName>
</protein>
<feature type="domain" description="Mannosylglycerate hydrolase MGH1-like glycoside hydrolase" evidence="1">
    <location>
        <begin position="435"/>
        <end position="541"/>
    </location>
</feature>
<reference evidence="2 3" key="1">
    <citation type="submission" date="2015-03" db="EMBL/GenBank/DDBJ databases">
        <title>Draft Genome Sequence of Burkholderia andropogonis type strain ICMP2807, isolated from Sorghum bicolor.</title>
        <authorList>
            <person name="Lopes-Santos L."/>
            <person name="Castro D.B."/>
            <person name="Ottoboni L.M."/>
            <person name="Park D."/>
            <person name="Weirc B.S."/>
            <person name="Destefano S.A."/>
        </authorList>
    </citation>
    <scope>NUCLEOTIDE SEQUENCE [LARGE SCALE GENOMIC DNA]</scope>
    <source>
        <strain evidence="2 3">ICMP2807</strain>
    </source>
</reference>
<organism evidence="2 3">
    <name type="scientific">Robbsia andropogonis</name>
    <dbReference type="NCBI Taxonomy" id="28092"/>
    <lineage>
        <taxon>Bacteria</taxon>
        <taxon>Pseudomonadati</taxon>
        <taxon>Pseudomonadota</taxon>
        <taxon>Betaproteobacteria</taxon>
        <taxon>Burkholderiales</taxon>
        <taxon>Burkholderiaceae</taxon>
        <taxon>Robbsia</taxon>
    </lineage>
</organism>
<feature type="domain" description="Mannosylglycerate hydrolase MGH1-like glycoside hydrolase" evidence="1">
    <location>
        <begin position="705"/>
        <end position="877"/>
    </location>
</feature>
<dbReference type="OrthoDB" id="9798687at2"/>
<evidence type="ECO:0000259" key="1">
    <source>
        <dbReference type="Pfam" id="PF22422"/>
    </source>
</evidence>
<evidence type="ECO:0000313" key="2">
    <source>
        <dbReference type="EMBL" id="KKB64223.1"/>
    </source>
</evidence>
<dbReference type="PATRIC" id="fig|28092.6.peg.1637"/>
<dbReference type="GO" id="GO:0004573">
    <property type="term" value="F:Glc3Man9GlcNAc2 oligosaccharide glucosidase activity"/>
    <property type="evidence" value="ECO:0007669"/>
    <property type="project" value="InterPro"/>
</dbReference>
<dbReference type="PANTHER" id="PTHR10412">
    <property type="entry name" value="MANNOSYL-OLIGOSACCHARIDE GLUCOSIDASE"/>
    <property type="match status" value="1"/>
</dbReference>
<dbReference type="PANTHER" id="PTHR10412:SF10">
    <property type="entry name" value="GLYCOSYL HYDROLASE FAMILY 63 C-TERMINAL DOMAIN-CONTAINING PROTEIN"/>
    <property type="match status" value="1"/>
</dbReference>
<evidence type="ECO:0000313" key="3">
    <source>
        <dbReference type="Proteomes" id="UP000033618"/>
    </source>
</evidence>
<dbReference type="InterPro" id="IPR004888">
    <property type="entry name" value="Glycoside_hydrolase_63"/>
</dbReference>
<dbReference type="AlphaFoldDB" id="A0A0F5K2A4"/>
<dbReference type="InterPro" id="IPR054491">
    <property type="entry name" value="MGH1-like_GH"/>
</dbReference>
<dbReference type="SUPFAM" id="SSF48208">
    <property type="entry name" value="Six-hairpin glycosidases"/>
    <property type="match status" value="1"/>
</dbReference>
<dbReference type="Proteomes" id="UP000033618">
    <property type="component" value="Unassembled WGS sequence"/>
</dbReference>
<dbReference type="EMBL" id="LAQU01000005">
    <property type="protein sequence ID" value="KKB64223.1"/>
    <property type="molecule type" value="Genomic_DNA"/>
</dbReference>